<dbReference type="GO" id="GO:0005886">
    <property type="term" value="C:plasma membrane"/>
    <property type="evidence" value="ECO:0007669"/>
    <property type="project" value="UniProtKB-SubCell"/>
</dbReference>
<comment type="caution">
    <text evidence="6">The sequence shown here is derived from an EMBL/GenBank/DDBJ whole genome shotgun (WGS) entry which is preliminary data.</text>
</comment>
<evidence type="ECO:0000259" key="5">
    <source>
        <dbReference type="Pfam" id="PF12801"/>
    </source>
</evidence>
<dbReference type="Proteomes" id="UP000252517">
    <property type="component" value="Unassembled WGS sequence"/>
</dbReference>
<feature type="transmembrane region" description="Helical" evidence="4">
    <location>
        <begin position="118"/>
        <end position="138"/>
    </location>
</feature>
<feature type="transmembrane region" description="Helical" evidence="4">
    <location>
        <begin position="406"/>
        <end position="424"/>
    </location>
</feature>
<keyword evidence="2" id="KW-1003">Cell membrane</keyword>
<keyword evidence="4" id="KW-1133">Transmembrane helix</keyword>
<feature type="domain" description="4Fe-4S ferredoxin-type" evidence="5">
    <location>
        <begin position="72"/>
        <end position="112"/>
    </location>
</feature>
<dbReference type="PANTHER" id="PTHR30224:SF4">
    <property type="entry name" value="ELECTRON TRANSPORT PROTEIN YCCM-RELATED"/>
    <property type="match status" value="1"/>
</dbReference>
<dbReference type="Pfam" id="PF12801">
    <property type="entry name" value="Fer4_5"/>
    <property type="match status" value="2"/>
</dbReference>
<keyword evidence="3 4" id="KW-0472">Membrane</keyword>
<evidence type="ECO:0000256" key="1">
    <source>
        <dbReference type="ARBA" id="ARBA00004236"/>
    </source>
</evidence>
<proteinExistence type="predicted"/>
<gene>
    <name evidence="6" type="ORF">TH25_14420</name>
</gene>
<evidence type="ECO:0000256" key="3">
    <source>
        <dbReference type="ARBA" id="ARBA00023136"/>
    </source>
</evidence>
<feature type="transmembrane region" description="Helical" evidence="4">
    <location>
        <begin position="444"/>
        <end position="467"/>
    </location>
</feature>
<feature type="transmembrane region" description="Helical" evidence="4">
    <location>
        <begin position="144"/>
        <end position="166"/>
    </location>
</feature>
<evidence type="ECO:0000256" key="2">
    <source>
        <dbReference type="ARBA" id="ARBA00022475"/>
    </source>
</evidence>
<dbReference type="EMBL" id="JPWH01000011">
    <property type="protein sequence ID" value="RCK48257.1"/>
    <property type="molecule type" value="Genomic_DNA"/>
</dbReference>
<organism evidence="6 7">
    <name type="scientific">Thalassospira profundimaris</name>
    <dbReference type="NCBI Taxonomy" id="502049"/>
    <lineage>
        <taxon>Bacteria</taxon>
        <taxon>Pseudomonadati</taxon>
        <taxon>Pseudomonadota</taxon>
        <taxon>Alphaproteobacteria</taxon>
        <taxon>Rhodospirillales</taxon>
        <taxon>Thalassospiraceae</taxon>
        <taxon>Thalassospira</taxon>
    </lineage>
</organism>
<sequence length="468" mass="51636">MFTKTANHSDAAPTGRLLAFGMWLRRHQAFVRRLQWAVVGIYAVLLIVPVVMPLPGLAAHIWNNITVFAQFVFWGIWWPGVLVSMLLFGRLWCGLLCPEGALTEFASRHGRGRAIPRWIKWPGWPFVAFVLTTVYGQMTSVYQYPAPVLLVLGGSTVGAVIVGYLYGRNKRVWCRYLCPVNGVFGLLAKLAPMRYGVDRAKWDMNAATHSHEHRFNCAPLVPVKNMESPSPCHMCGRCSGFHDAVTLQARHPNDEVVKLSGRTATKWDSLLIITGLMGVAIGAFEWSASPWFITIKQMLAMALVNHNIIWPLQATLPWWILTNYAAQNDVLTVLDGAVLLGYIATTALVLSVLIAIPLKAACRVMGLRGGQAFYHLSHALIPLAACGVILGLSAQTVTLLRADGFALSWVPMARLALLVGATLWSQWLGTSILRRKDGTIARKVAASALFALGLAAPVYAWVLMFWIW</sequence>
<dbReference type="InterPro" id="IPR017896">
    <property type="entry name" value="4Fe4S_Fe-S-bd"/>
</dbReference>
<evidence type="ECO:0000256" key="4">
    <source>
        <dbReference type="SAM" id="Phobius"/>
    </source>
</evidence>
<keyword evidence="4" id="KW-0812">Transmembrane</keyword>
<comment type="subcellular location">
    <subcellularLocation>
        <location evidence="1">Cell membrane</location>
    </subcellularLocation>
</comment>
<feature type="transmembrane region" description="Helical" evidence="4">
    <location>
        <begin position="340"/>
        <end position="360"/>
    </location>
</feature>
<feature type="transmembrane region" description="Helical" evidence="4">
    <location>
        <begin position="34"/>
        <end position="56"/>
    </location>
</feature>
<evidence type="ECO:0000313" key="6">
    <source>
        <dbReference type="EMBL" id="RCK48257.1"/>
    </source>
</evidence>
<accession>A0A367X3U8</accession>
<feature type="transmembrane region" description="Helical" evidence="4">
    <location>
        <begin position="269"/>
        <end position="286"/>
    </location>
</feature>
<feature type="transmembrane region" description="Helical" evidence="4">
    <location>
        <begin position="173"/>
        <end position="191"/>
    </location>
</feature>
<dbReference type="InterPro" id="IPR052378">
    <property type="entry name" value="NosR_regulator"/>
</dbReference>
<feature type="domain" description="4Fe-4S ferredoxin-type" evidence="5">
    <location>
        <begin position="156"/>
        <end position="192"/>
    </location>
</feature>
<reference evidence="6 7" key="1">
    <citation type="submission" date="2014-07" db="EMBL/GenBank/DDBJ databases">
        <title>Draft genome sequence of Thalassospira profundimaris S25-3-2.</title>
        <authorList>
            <person name="Lai Q."/>
            <person name="Shao Z."/>
        </authorList>
    </citation>
    <scope>NUCLEOTIDE SEQUENCE [LARGE SCALE GENOMIC DNA]</scope>
    <source>
        <strain evidence="6 7">S25-3-2</strain>
    </source>
</reference>
<feature type="transmembrane region" description="Helical" evidence="4">
    <location>
        <begin position="76"/>
        <end position="97"/>
    </location>
</feature>
<name>A0A367X3U8_9PROT</name>
<feature type="transmembrane region" description="Helical" evidence="4">
    <location>
        <begin position="298"/>
        <end position="320"/>
    </location>
</feature>
<evidence type="ECO:0000313" key="7">
    <source>
        <dbReference type="Proteomes" id="UP000252517"/>
    </source>
</evidence>
<dbReference type="AlphaFoldDB" id="A0A367X3U8"/>
<feature type="transmembrane region" description="Helical" evidence="4">
    <location>
        <begin position="372"/>
        <end position="394"/>
    </location>
</feature>
<protein>
    <submittedName>
        <fullName evidence="6">Membrane protein</fullName>
    </submittedName>
</protein>
<dbReference type="PANTHER" id="PTHR30224">
    <property type="entry name" value="ELECTRON TRANSPORT PROTEIN"/>
    <property type="match status" value="1"/>
</dbReference>